<dbReference type="EMBL" id="JALJOQ010000110">
    <property type="protein sequence ID" value="KAK9797045.1"/>
    <property type="molecule type" value="Genomic_DNA"/>
</dbReference>
<dbReference type="Proteomes" id="UP001465755">
    <property type="component" value="Unassembled WGS sequence"/>
</dbReference>
<feature type="region of interest" description="Disordered" evidence="1">
    <location>
        <begin position="62"/>
        <end position="87"/>
    </location>
</feature>
<proteinExistence type="predicted"/>
<name>A0AAW1NW86_9CHLO</name>
<comment type="caution">
    <text evidence="2">The sequence shown here is derived from an EMBL/GenBank/DDBJ whole genome shotgun (WGS) entry which is preliminary data.</text>
</comment>
<evidence type="ECO:0000313" key="3">
    <source>
        <dbReference type="Proteomes" id="UP001465755"/>
    </source>
</evidence>
<accession>A0AAW1NW86</accession>
<evidence type="ECO:0000256" key="1">
    <source>
        <dbReference type="SAM" id="MobiDB-lite"/>
    </source>
</evidence>
<organism evidence="2 3">
    <name type="scientific">Symbiochloris irregularis</name>
    <dbReference type="NCBI Taxonomy" id="706552"/>
    <lineage>
        <taxon>Eukaryota</taxon>
        <taxon>Viridiplantae</taxon>
        <taxon>Chlorophyta</taxon>
        <taxon>core chlorophytes</taxon>
        <taxon>Trebouxiophyceae</taxon>
        <taxon>Trebouxiales</taxon>
        <taxon>Trebouxiaceae</taxon>
        <taxon>Symbiochloris</taxon>
    </lineage>
</organism>
<dbReference type="AlphaFoldDB" id="A0AAW1NW86"/>
<evidence type="ECO:0000313" key="2">
    <source>
        <dbReference type="EMBL" id="KAK9797045.1"/>
    </source>
</evidence>
<sequence>MERSDSPLLPSGSLLSLGGAFWLRGEYRASVGKLLWRRQQPQTSSSEVQAAGSRLITKRRGLASKMKSSGWKRVTGSNREVGGGLRSISKPQAQGVAKLVARYKAARLGGTPSDMQSATQPRQDLLDRLSPQFPNALDLSFGSERTSSVVGIASEASTSSLHWRAMEDTEQARQKYPIAYNESNKALGRQAELRGLSDLAVVERQLLQLRDMVEYQPEWIVKDFHAPYAGMKFKAEGRSKQGHRVFMVQKLHCGAWVDWVYISQSTIAGDGRGIFAARNFVDGEYIGRCLGRLLGVPKPVLAHCQRPWTSWV</sequence>
<keyword evidence="3" id="KW-1185">Reference proteome</keyword>
<reference evidence="2 3" key="1">
    <citation type="journal article" date="2024" name="Nat. Commun.">
        <title>Phylogenomics reveals the evolutionary origins of lichenization in chlorophyte algae.</title>
        <authorList>
            <person name="Puginier C."/>
            <person name="Libourel C."/>
            <person name="Otte J."/>
            <person name="Skaloud P."/>
            <person name="Haon M."/>
            <person name="Grisel S."/>
            <person name="Petersen M."/>
            <person name="Berrin J.G."/>
            <person name="Delaux P.M."/>
            <person name="Dal Grande F."/>
            <person name="Keller J."/>
        </authorList>
    </citation>
    <scope>NUCLEOTIDE SEQUENCE [LARGE SCALE GENOMIC DNA]</scope>
    <source>
        <strain evidence="2 3">SAG 2036</strain>
    </source>
</reference>
<gene>
    <name evidence="2" type="ORF">WJX73_004768</name>
</gene>
<protein>
    <submittedName>
        <fullName evidence="2">Uncharacterized protein</fullName>
    </submittedName>
</protein>